<keyword evidence="2 6" id="KW-0853">WD repeat</keyword>
<reference evidence="10" key="4">
    <citation type="submission" date="2024-02" db="EMBL/GenBank/DDBJ databases">
        <title>Comparative genomics of Cryptococcus and Kwoniella reveals pathogenesis evolution and contrasting modes of karyotype evolution via chromosome fusion or intercentromeric recombination.</title>
        <authorList>
            <person name="Coelho M.A."/>
            <person name="David-Palma M."/>
            <person name="Shea T."/>
            <person name="Bowers K."/>
            <person name="McGinley-Smith S."/>
            <person name="Mohammad A.W."/>
            <person name="Gnirke A."/>
            <person name="Yurkov A.M."/>
            <person name="Nowrousian M."/>
            <person name="Sun S."/>
            <person name="Cuomo C.A."/>
            <person name="Heitman J."/>
        </authorList>
    </citation>
    <scope>NUCLEOTIDE SEQUENCE</scope>
    <source>
        <strain evidence="10">CBS 10737</strain>
    </source>
</reference>
<dbReference type="GeneID" id="30172249"/>
<keyword evidence="4 6" id="KW-0677">Repeat</keyword>
<evidence type="ECO:0000256" key="4">
    <source>
        <dbReference type="ARBA" id="ARBA00022737"/>
    </source>
</evidence>
<dbReference type="GO" id="GO:0106004">
    <property type="term" value="P:tRNA (guanine-N7)-methylation"/>
    <property type="evidence" value="ECO:0007669"/>
    <property type="project" value="UniProtKB-UniRule"/>
</dbReference>
<dbReference type="GO" id="GO:0005634">
    <property type="term" value="C:nucleus"/>
    <property type="evidence" value="ECO:0007669"/>
    <property type="project" value="UniProtKB-SubCell"/>
</dbReference>
<dbReference type="InterPro" id="IPR015943">
    <property type="entry name" value="WD40/YVTN_repeat-like_dom_sf"/>
</dbReference>
<evidence type="ECO:0000256" key="1">
    <source>
        <dbReference type="ARBA" id="ARBA00004123"/>
    </source>
</evidence>
<evidence type="ECO:0000256" key="5">
    <source>
        <dbReference type="ARBA" id="ARBA00023242"/>
    </source>
</evidence>
<protein>
    <submittedName>
        <fullName evidence="9">Uncharacterized protein</fullName>
    </submittedName>
</protein>
<dbReference type="RefSeq" id="XP_019011774.1">
    <property type="nucleotide sequence ID" value="XM_019155620.1"/>
</dbReference>
<dbReference type="PANTHER" id="PTHR16288">
    <property type="entry name" value="WD40 REPEAT PROTEIN 4"/>
    <property type="match status" value="1"/>
</dbReference>
<feature type="repeat" description="WD" evidence="7">
    <location>
        <begin position="52"/>
        <end position="86"/>
    </location>
</feature>
<comment type="function">
    <text evidence="6">Required for the formation of N(7)-methylguanine at position 46 (m7G46) in tRNA. In the complex, it is required to stabilize and induce conformational changes of the catalytic subunit.</text>
</comment>
<gene>
    <name evidence="9" type="ORF">I206_03880</name>
    <name evidence="10" type="ORF">I206_105211</name>
</gene>
<dbReference type="InterPro" id="IPR019775">
    <property type="entry name" value="WD40_repeat_CS"/>
</dbReference>
<accession>A0A1B9I4U6</accession>
<evidence type="ECO:0000313" key="10">
    <source>
        <dbReference type="EMBL" id="WWC71258.1"/>
    </source>
</evidence>
<dbReference type="InterPro" id="IPR028884">
    <property type="entry name" value="Trm82"/>
</dbReference>
<evidence type="ECO:0000256" key="8">
    <source>
        <dbReference type="SAM" id="MobiDB-lite"/>
    </source>
</evidence>
<dbReference type="Gene3D" id="2.130.10.10">
    <property type="entry name" value="YVTN repeat-like/Quinoprotein amine dehydrogenase"/>
    <property type="match status" value="2"/>
</dbReference>
<dbReference type="SUPFAM" id="SSF50978">
    <property type="entry name" value="WD40 repeat-like"/>
    <property type="match status" value="1"/>
</dbReference>
<dbReference type="PROSITE" id="PS50082">
    <property type="entry name" value="WD_REPEATS_2"/>
    <property type="match status" value="2"/>
</dbReference>
<evidence type="ECO:0000256" key="3">
    <source>
        <dbReference type="ARBA" id="ARBA00022694"/>
    </source>
</evidence>
<dbReference type="HAMAP" id="MF_03056">
    <property type="entry name" value="TRM82"/>
    <property type="match status" value="1"/>
</dbReference>
<reference evidence="9" key="1">
    <citation type="submission" date="2013-07" db="EMBL/GenBank/DDBJ databases">
        <title>The Genome Sequence of Cryptococcus pinus CBS10737.</title>
        <authorList>
            <consortium name="The Broad Institute Genome Sequencing Platform"/>
            <person name="Cuomo C."/>
            <person name="Litvintseva A."/>
            <person name="Chen Y."/>
            <person name="Heitman J."/>
            <person name="Sun S."/>
            <person name="Springer D."/>
            <person name="Dromer F."/>
            <person name="Young S.K."/>
            <person name="Zeng Q."/>
            <person name="Gargeya S."/>
            <person name="Fitzgerald M."/>
            <person name="Abouelleil A."/>
            <person name="Alvarado L."/>
            <person name="Berlin A.M."/>
            <person name="Chapman S.B."/>
            <person name="Dewar J."/>
            <person name="Goldberg J."/>
            <person name="Griggs A."/>
            <person name="Gujja S."/>
            <person name="Hansen M."/>
            <person name="Howarth C."/>
            <person name="Imamovic A."/>
            <person name="Larimer J."/>
            <person name="McCowan C."/>
            <person name="Murphy C."/>
            <person name="Pearson M."/>
            <person name="Priest M."/>
            <person name="Roberts A."/>
            <person name="Saif S."/>
            <person name="Shea T."/>
            <person name="Sykes S."/>
            <person name="Wortman J."/>
            <person name="Nusbaum C."/>
            <person name="Birren B."/>
        </authorList>
    </citation>
    <scope>NUCLEOTIDE SEQUENCE [LARGE SCALE GENOMIC DNA]</scope>
    <source>
        <strain evidence="9">CBS 10737</strain>
    </source>
</reference>
<dbReference type="AlphaFoldDB" id="A0A1B9I4U6"/>
<evidence type="ECO:0000313" key="9">
    <source>
        <dbReference type="EMBL" id="OCF50555.1"/>
    </source>
</evidence>
<dbReference type="OrthoDB" id="339900at2759"/>
<dbReference type="SMART" id="SM00320">
    <property type="entry name" value="WD40"/>
    <property type="match status" value="3"/>
</dbReference>
<feature type="repeat" description="WD" evidence="7">
    <location>
        <begin position="193"/>
        <end position="235"/>
    </location>
</feature>
<evidence type="ECO:0000256" key="7">
    <source>
        <dbReference type="PROSITE-ProRule" id="PRU00221"/>
    </source>
</evidence>
<feature type="compositionally biased region" description="Basic and acidic residues" evidence="8">
    <location>
        <begin position="552"/>
        <end position="565"/>
    </location>
</feature>
<reference evidence="9" key="3">
    <citation type="submission" date="2016-07" db="EMBL/GenBank/DDBJ databases">
        <title>Evolution of pathogenesis and genome organization in the Tremellales.</title>
        <authorList>
            <person name="Cuomo C."/>
            <person name="Litvintseva A."/>
            <person name="Heitman J."/>
            <person name="Chen Y."/>
            <person name="Sun S."/>
            <person name="Springer D."/>
            <person name="Dromer F."/>
            <person name="Young S."/>
            <person name="Zeng Q."/>
            <person name="Chapman S."/>
            <person name="Gujja S."/>
            <person name="Saif S."/>
            <person name="Birren B."/>
        </authorList>
    </citation>
    <scope>NUCLEOTIDE SEQUENCE</scope>
    <source>
        <strain evidence="9">CBS 10737</strain>
    </source>
</reference>
<comment type="pathway">
    <text evidence="6">tRNA modification; N(7)-methylguanine-tRNA biosynthesis.</text>
</comment>
<proteinExistence type="inferred from homology"/>
<dbReference type="PROSITE" id="PS00678">
    <property type="entry name" value="WD_REPEATS_1"/>
    <property type="match status" value="1"/>
</dbReference>
<keyword evidence="5 6" id="KW-0539">Nucleus</keyword>
<dbReference type="InterPro" id="IPR036322">
    <property type="entry name" value="WD40_repeat_dom_sf"/>
</dbReference>
<comment type="similarity">
    <text evidence="6">Belongs to the WD repeat TRM82 family.</text>
</comment>
<comment type="subcellular location">
    <subcellularLocation>
        <location evidence="1 6">Nucleus</location>
    </subcellularLocation>
</comment>
<feature type="region of interest" description="Disordered" evidence="8">
    <location>
        <begin position="552"/>
        <end position="589"/>
    </location>
</feature>
<dbReference type="EMBL" id="KI894010">
    <property type="protein sequence ID" value="OCF50555.1"/>
    <property type="molecule type" value="Genomic_DNA"/>
</dbReference>
<dbReference type="GO" id="GO:0005829">
    <property type="term" value="C:cytosol"/>
    <property type="evidence" value="ECO:0007669"/>
    <property type="project" value="TreeGrafter"/>
</dbReference>
<evidence type="ECO:0000256" key="6">
    <source>
        <dbReference type="HAMAP-Rule" id="MF_03056"/>
    </source>
</evidence>
<dbReference type="PROSITE" id="PS50294">
    <property type="entry name" value="WD_REPEATS_REGION"/>
    <property type="match status" value="1"/>
</dbReference>
<organism evidence="9">
    <name type="scientific">Kwoniella pini CBS 10737</name>
    <dbReference type="NCBI Taxonomy" id="1296096"/>
    <lineage>
        <taxon>Eukaryota</taxon>
        <taxon>Fungi</taxon>
        <taxon>Dikarya</taxon>
        <taxon>Basidiomycota</taxon>
        <taxon>Agaricomycotina</taxon>
        <taxon>Tremellomycetes</taxon>
        <taxon>Tremellales</taxon>
        <taxon>Cryptococcaceae</taxon>
        <taxon>Kwoniella</taxon>
    </lineage>
</organism>
<keyword evidence="11" id="KW-1185">Reference proteome</keyword>
<dbReference type="Proteomes" id="UP000094020">
    <property type="component" value="Chromosome 7"/>
</dbReference>
<name>A0A1B9I4U6_9TREE</name>
<reference evidence="10" key="2">
    <citation type="submission" date="2013-07" db="EMBL/GenBank/DDBJ databases">
        <authorList>
            <consortium name="The Broad Institute Genome Sequencing Platform"/>
            <person name="Cuomo C."/>
            <person name="Litvintseva A."/>
            <person name="Chen Y."/>
            <person name="Heitman J."/>
            <person name="Sun S."/>
            <person name="Springer D."/>
            <person name="Dromer F."/>
            <person name="Young S.K."/>
            <person name="Zeng Q."/>
            <person name="Gargeya S."/>
            <person name="Fitzgerald M."/>
            <person name="Abouelleil A."/>
            <person name="Alvarado L."/>
            <person name="Berlin A.M."/>
            <person name="Chapman S.B."/>
            <person name="Dewar J."/>
            <person name="Goldberg J."/>
            <person name="Griggs A."/>
            <person name="Gujja S."/>
            <person name="Hansen M."/>
            <person name="Howarth C."/>
            <person name="Imamovic A."/>
            <person name="Larimer J."/>
            <person name="McCowan C."/>
            <person name="Murphy C."/>
            <person name="Pearson M."/>
            <person name="Priest M."/>
            <person name="Roberts A."/>
            <person name="Saif S."/>
            <person name="Shea T."/>
            <person name="Sykes S."/>
            <person name="Wortman J."/>
            <person name="Nusbaum C."/>
            <person name="Birren B."/>
        </authorList>
    </citation>
    <scope>NUCLEOTIDE SEQUENCE</scope>
    <source>
        <strain evidence="10">CBS 10737</strain>
    </source>
</reference>
<dbReference type="GO" id="GO:0043527">
    <property type="term" value="C:tRNA methyltransferase complex"/>
    <property type="evidence" value="ECO:0007669"/>
    <property type="project" value="TreeGrafter"/>
</dbReference>
<feature type="compositionally biased region" description="Basic residues" evidence="8">
    <location>
        <begin position="566"/>
        <end position="576"/>
    </location>
</feature>
<dbReference type="EMBL" id="CP144525">
    <property type="protein sequence ID" value="WWC71258.1"/>
    <property type="molecule type" value="Genomic_DNA"/>
</dbReference>
<evidence type="ECO:0000256" key="2">
    <source>
        <dbReference type="ARBA" id="ARBA00022574"/>
    </source>
</evidence>
<dbReference type="InterPro" id="IPR001680">
    <property type="entry name" value="WD40_rpt"/>
</dbReference>
<dbReference type="KEGG" id="kpin:30172249"/>
<dbReference type="PANTHER" id="PTHR16288:SF0">
    <property type="entry name" value="TRNA (GUANINE-N(7)-)-METHYLTRANSFERASE NON-CATALYTIC SUBUNIT WDR4"/>
    <property type="match status" value="1"/>
</dbReference>
<dbReference type="Pfam" id="PF00400">
    <property type="entry name" value="WD40"/>
    <property type="match status" value="2"/>
</dbReference>
<keyword evidence="3 6" id="KW-0819">tRNA processing</keyword>
<sequence>MSDLPFPPLILASSSSSVVSASGAQIILYNSQTSKIINSPQVENKLQQNGFIRHLAITNDGKIVASVGDDKNLKVWDVNDDELKLRSTRGLIKKASHISFANDNSIIVSDKVGDVYSYPLDPIPSDPSTSRPPMYSMVSDPTKNPDCTYLLGHVSVTTQHIITPDNKYIITADRDEHIRISRYPKAYVIERQLFGHDGFVSALHIPSSQSNILISGGGDPSIRIWDWTIGQLVNKVDIYSAILPHRKVRSYMRKNKWKGRTMKTEETNTAIQSRDQEEGEETFYSAPEGYVLPTGQGVCIKKIDSLQISGKTIILFFSEGASSIHSFILPSDPSSPTTVNTLPLPYPLLDFTALPNDNGKILLSLDTAWGVLKTNPGPGTDARQDVIQRDELSIEEKESFKDTLSILEVNEEGKFSFTPSNDISSIYSNLPKTDIKTLSNLNLYPLINLLPRWPGLEEDEGIDIPQINSNENGNIDISDDLISLAPTNLTTKTLGGTIKNYTIEELNSLNLKVLGRLKSNGVDVNEILKQRQKKSKEERKLKLLEINKKLKEEKEEIETQKEPEKKKQKQKQKQTKKVVILNEEDMSNS</sequence>
<dbReference type="STRING" id="1296096.A0A1B9I4U6"/>
<dbReference type="UniPathway" id="UPA00989"/>
<evidence type="ECO:0000313" key="11">
    <source>
        <dbReference type="Proteomes" id="UP000094020"/>
    </source>
</evidence>